<proteinExistence type="predicted"/>
<reference evidence="1 2" key="1">
    <citation type="submission" date="2018-06" db="EMBL/GenBank/DDBJ databases">
        <authorList>
            <consortium name="Pathogen Informatics"/>
            <person name="Doyle S."/>
        </authorList>
    </citation>
    <scope>NUCLEOTIDE SEQUENCE [LARGE SCALE GENOMIC DNA]</scope>
    <source>
        <strain evidence="1 2">NCTC9836</strain>
    </source>
</reference>
<dbReference type="AlphaFoldDB" id="A0A381J3V5"/>
<sequence length="250" mass="27409">MNYIKAVIYINKKMIAVIIIAAIATTGGLQPIKTSAIENNSVIKEQTQMSKIIEVEEGKVYDINEVIKIIENKYLEQNEDGTLKIKKTASDEVGKESLDLIYEQIDFVNKKITNKELEFKFTNTADGVKVETTKEDVAIRNARAIGSNIFNHDRCTFSWYWWGFYANVDQTGSAKLRNEYTYLGVQYGVAYGILALIPGGKIPAAVGGGITAISIGDSIRICSNGALDNGVSVGALGAPSSPRIFHLSEM</sequence>
<dbReference type="Proteomes" id="UP000254664">
    <property type="component" value="Unassembled WGS sequence"/>
</dbReference>
<dbReference type="RefSeq" id="WP_115640119.1">
    <property type="nucleotide sequence ID" value="NZ_UFWZ01000001.1"/>
</dbReference>
<evidence type="ECO:0000313" key="1">
    <source>
        <dbReference type="EMBL" id="SUY45401.1"/>
    </source>
</evidence>
<organism evidence="1 2">
    <name type="scientific">Clostridium putrefaciens</name>
    <dbReference type="NCBI Taxonomy" id="99675"/>
    <lineage>
        <taxon>Bacteria</taxon>
        <taxon>Bacillati</taxon>
        <taxon>Bacillota</taxon>
        <taxon>Clostridia</taxon>
        <taxon>Eubacteriales</taxon>
        <taxon>Clostridiaceae</taxon>
        <taxon>Clostridium</taxon>
    </lineage>
</organism>
<dbReference type="OrthoDB" id="9936537at2"/>
<gene>
    <name evidence="1" type="ORF">NCTC9836_00261</name>
</gene>
<name>A0A381J3V5_9CLOT</name>
<keyword evidence="2" id="KW-1185">Reference proteome</keyword>
<protein>
    <submittedName>
        <fullName evidence="1">Uncharacterized protein</fullName>
    </submittedName>
</protein>
<evidence type="ECO:0000313" key="2">
    <source>
        <dbReference type="Proteomes" id="UP000254664"/>
    </source>
</evidence>
<accession>A0A381J3V5</accession>
<dbReference type="EMBL" id="UFWZ01000001">
    <property type="protein sequence ID" value="SUY45401.1"/>
    <property type="molecule type" value="Genomic_DNA"/>
</dbReference>